<dbReference type="AlphaFoldDB" id="A0A419PWW1"/>
<dbReference type="Proteomes" id="UP000286415">
    <property type="component" value="Unassembled WGS sequence"/>
</dbReference>
<feature type="region of interest" description="Disordered" evidence="1">
    <location>
        <begin position="234"/>
        <end position="261"/>
    </location>
</feature>
<gene>
    <name evidence="3" type="ORF">CSKR_104724</name>
</gene>
<keyword evidence="4" id="KW-1185">Reference proteome</keyword>
<organism evidence="3 4">
    <name type="scientific">Clonorchis sinensis</name>
    <name type="common">Chinese liver fluke</name>
    <dbReference type="NCBI Taxonomy" id="79923"/>
    <lineage>
        <taxon>Eukaryota</taxon>
        <taxon>Metazoa</taxon>
        <taxon>Spiralia</taxon>
        <taxon>Lophotrochozoa</taxon>
        <taxon>Platyhelminthes</taxon>
        <taxon>Trematoda</taxon>
        <taxon>Digenea</taxon>
        <taxon>Opisthorchiida</taxon>
        <taxon>Opisthorchiata</taxon>
        <taxon>Opisthorchiidae</taxon>
        <taxon>Clonorchis</taxon>
    </lineage>
</organism>
<name>A0A419PWW1_CLOSI</name>
<feature type="signal peptide" evidence="2">
    <location>
        <begin position="1"/>
        <end position="21"/>
    </location>
</feature>
<evidence type="ECO:0000313" key="3">
    <source>
        <dbReference type="EMBL" id="KAG5449172.1"/>
    </source>
</evidence>
<comment type="caution">
    <text evidence="3">The sequence shown here is derived from an EMBL/GenBank/DDBJ whole genome shotgun (WGS) entry which is preliminary data.</text>
</comment>
<evidence type="ECO:0008006" key="5">
    <source>
        <dbReference type="Google" id="ProtNLM"/>
    </source>
</evidence>
<dbReference type="InParanoid" id="A0A419PWW1"/>
<feature type="compositionally biased region" description="Polar residues" evidence="1">
    <location>
        <begin position="236"/>
        <end position="261"/>
    </location>
</feature>
<proteinExistence type="predicted"/>
<evidence type="ECO:0000313" key="4">
    <source>
        <dbReference type="Proteomes" id="UP000286415"/>
    </source>
</evidence>
<sequence length="292" mass="33411">MTICFRFFLFFLLGTIPNAMANNCTLLPSDLLNCAQKQGVVRFPDDSAGYGFGFGSVLDVENMCRTKWHLKVYACAHQTVVNRCATNAESHFRMRMWQFIFDASRYSRAAHYLCRLHNLSIFRKHRDSCLLPYEPQVNACSEAYTSLLAATTLRLAVNNPSNLTNEWAYADYMIQELTRTYCVGIKEKIQCVTARLKEPCTEDVISLVRNYYRETLPENCPTQTKEKTQIVGPVKRTTSGNSNPDKNIFQHSYLSKTSPSKGKSCRCSINYRRYFFIGLLSVLLKDTLNICV</sequence>
<protein>
    <recommendedName>
        <fullName evidence="5">Secreted protein</fullName>
    </recommendedName>
</protein>
<reference evidence="3 4" key="1">
    <citation type="journal article" date="2018" name="Biotechnol. Adv.">
        <title>Improved genomic resources and new bioinformatic workflow for the carcinogenic parasite Clonorchis sinensis: Biotechnological implications.</title>
        <authorList>
            <person name="Wang D."/>
            <person name="Korhonen P.K."/>
            <person name="Gasser R.B."/>
            <person name="Young N.D."/>
        </authorList>
    </citation>
    <scope>NUCLEOTIDE SEQUENCE [LARGE SCALE GENOMIC DNA]</scope>
    <source>
        <strain evidence="3">Cs-k2</strain>
    </source>
</reference>
<evidence type="ECO:0000256" key="1">
    <source>
        <dbReference type="SAM" id="MobiDB-lite"/>
    </source>
</evidence>
<dbReference type="OrthoDB" id="6232081at2759"/>
<accession>A0A419PWW1</accession>
<evidence type="ECO:0000256" key="2">
    <source>
        <dbReference type="SAM" id="SignalP"/>
    </source>
</evidence>
<dbReference type="EMBL" id="NIRI02000042">
    <property type="protein sequence ID" value="KAG5449172.1"/>
    <property type="molecule type" value="Genomic_DNA"/>
</dbReference>
<reference evidence="3 4" key="2">
    <citation type="journal article" date="2021" name="Genomics">
        <title>High-quality reference genome for Clonorchis sinensis.</title>
        <authorList>
            <person name="Young N.D."/>
            <person name="Stroehlein A.J."/>
            <person name="Kinkar L."/>
            <person name="Wang T."/>
            <person name="Sohn W.M."/>
            <person name="Chang B.C.H."/>
            <person name="Kaur P."/>
            <person name="Weisz D."/>
            <person name="Dudchenko O."/>
            <person name="Aiden E.L."/>
            <person name="Korhonen P.K."/>
            <person name="Gasser R.B."/>
        </authorList>
    </citation>
    <scope>NUCLEOTIDE SEQUENCE [LARGE SCALE GENOMIC DNA]</scope>
    <source>
        <strain evidence="3">Cs-k2</strain>
    </source>
</reference>
<keyword evidence="2" id="KW-0732">Signal</keyword>
<feature type="chain" id="PRO_5043400122" description="Secreted protein" evidence="2">
    <location>
        <begin position="22"/>
        <end position="292"/>
    </location>
</feature>